<feature type="compositionally biased region" description="Low complexity" evidence="7">
    <location>
        <begin position="183"/>
        <end position="229"/>
    </location>
</feature>
<sequence length="253" mass="25281">MDSFELNKIVGAILFTLLVVMSLSIFSGVIYSPAVPEKPGFVIEVAEEASEGGAAPAAAQDPAISTLLASANVDAGAAVAKKCAACHNFVEGAGAKVGPDLYNVIDRQIGSAEGFKYSAPLQAAHDEGKKWTYEHLYHFLKNPKADMPGTAMGFAGLAKPEDRANLIAYLRTLSHEPAPLPAPEAAAPAEAAPAAAEAPAAPAAAEPAPAAPAAEPAPAAPAAPAAEPAPAAPAPAAEPTPAAPAPAEQPAAH</sequence>
<feature type="compositionally biased region" description="Pro residues" evidence="7">
    <location>
        <begin position="230"/>
        <end position="244"/>
    </location>
</feature>
<dbReference type="GO" id="GO:0020037">
    <property type="term" value="F:heme binding"/>
    <property type="evidence" value="ECO:0007669"/>
    <property type="project" value="InterPro"/>
</dbReference>
<dbReference type="Gene3D" id="1.10.760.10">
    <property type="entry name" value="Cytochrome c-like domain"/>
    <property type="match status" value="1"/>
</dbReference>
<dbReference type="InterPro" id="IPR036909">
    <property type="entry name" value="Cyt_c-like_dom_sf"/>
</dbReference>
<evidence type="ECO:0000256" key="1">
    <source>
        <dbReference type="ARBA" id="ARBA00022448"/>
    </source>
</evidence>
<proteinExistence type="predicted"/>
<evidence type="ECO:0000256" key="7">
    <source>
        <dbReference type="SAM" id="MobiDB-lite"/>
    </source>
</evidence>
<keyword evidence="8" id="KW-0812">Transmembrane</keyword>
<keyword evidence="8" id="KW-1133">Transmembrane helix</keyword>
<accession>A0A9X3IJZ2</accession>
<dbReference type="InterPro" id="IPR002327">
    <property type="entry name" value="Cyt_c_1A/1B"/>
</dbReference>
<dbReference type="Pfam" id="PF00034">
    <property type="entry name" value="Cytochrom_C"/>
    <property type="match status" value="1"/>
</dbReference>
<evidence type="ECO:0000256" key="2">
    <source>
        <dbReference type="ARBA" id="ARBA00022617"/>
    </source>
</evidence>
<feature type="region of interest" description="Disordered" evidence="7">
    <location>
        <begin position="179"/>
        <end position="253"/>
    </location>
</feature>
<dbReference type="EMBL" id="JAPKNK010000001">
    <property type="protein sequence ID" value="MCX5567951.1"/>
    <property type="molecule type" value="Genomic_DNA"/>
</dbReference>
<dbReference type="PANTHER" id="PTHR11961">
    <property type="entry name" value="CYTOCHROME C"/>
    <property type="match status" value="1"/>
</dbReference>
<dbReference type="SUPFAM" id="SSF46626">
    <property type="entry name" value="Cytochrome c"/>
    <property type="match status" value="1"/>
</dbReference>
<feature type="domain" description="Cytochrome c" evidence="9">
    <location>
        <begin position="71"/>
        <end position="174"/>
    </location>
</feature>
<keyword evidence="2 6" id="KW-0349">Heme</keyword>
<protein>
    <submittedName>
        <fullName evidence="10">C-type cytochrome</fullName>
    </submittedName>
</protein>
<keyword evidence="5 6" id="KW-0408">Iron</keyword>
<evidence type="ECO:0000256" key="8">
    <source>
        <dbReference type="SAM" id="Phobius"/>
    </source>
</evidence>
<dbReference type="GO" id="GO:0046872">
    <property type="term" value="F:metal ion binding"/>
    <property type="evidence" value="ECO:0007669"/>
    <property type="project" value="UniProtKB-KW"/>
</dbReference>
<evidence type="ECO:0000259" key="9">
    <source>
        <dbReference type="PROSITE" id="PS51007"/>
    </source>
</evidence>
<reference evidence="10" key="1">
    <citation type="submission" date="2022-11" db="EMBL/GenBank/DDBJ databases">
        <title>Biodiversity and phylogenetic relationships of bacteria.</title>
        <authorList>
            <person name="Machado R.A.R."/>
            <person name="Bhat A."/>
            <person name="Loulou A."/>
            <person name="Kallel S."/>
        </authorList>
    </citation>
    <scope>NUCLEOTIDE SEQUENCE</scope>
    <source>
        <strain evidence="10">K-TC2</strain>
    </source>
</reference>
<keyword evidence="8" id="KW-0472">Membrane</keyword>
<keyword evidence="4" id="KW-0249">Electron transport</keyword>
<name>A0A9X3IJZ2_9HYPH</name>
<keyword evidence="1" id="KW-0813">Transport</keyword>
<comment type="caution">
    <text evidence="10">The sequence shown here is derived from an EMBL/GenBank/DDBJ whole genome shotgun (WGS) entry which is preliminary data.</text>
</comment>
<organism evidence="10 11">
    <name type="scientific">Kaistia nematophila</name>
    <dbReference type="NCBI Taxonomy" id="2994654"/>
    <lineage>
        <taxon>Bacteria</taxon>
        <taxon>Pseudomonadati</taxon>
        <taxon>Pseudomonadota</taxon>
        <taxon>Alphaproteobacteria</taxon>
        <taxon>Hyphomicrobiales</taxon>
        <taxon>Kaistiaceae</taxon>
        <taxon>Kaistia</taxon>
    </lineage>
</organism>
<dbReference type="RefSeq" id="WP_266336915.1">
    <property type="nucleotide sequence ID" value="NZ_JAPKNK010000001.1"/>
</dbReference>
<evidence type="ECO:0000313" key="11">
    <source>
        <dbReference type="Proteomes" id="UP001144805"/>
    </source>
</evidence>
<gene>
    <name evidence="10" type="ORF">OSH07_01955</name>
</gene>
<evidence type="ECO:0000256" key="4">
    <source>
        <dbReference type="ARBA" id="ARBA00022982"/>
    </source>
</evidence>
<dbReference type="Proteomes" id="UP001144805">
    <property type="component" value="Unassembled WGS sequence"/>
</dbReference>
<evidence type="ECO:0000256" key="6">
    <source>
        <dbReference type="PROSITE-ProRule" id="PRU00433"/>
    </source>
</evidence>
<evidence type="ECO:0000313" key="10">
    <source>
        <dbReference type="EMBL" id="MCX5567951.1"/>
    </source>
</evidence>
<dbReference type="InterPro" id="IPR009056">
    <property type="entry name" value="Cyt_c-like_dom"/>
</dbReference>
<keyword evidence="11" id="KW-1185">Reference proteome</keyword>
<feature type="transmembrane region" description="Helical" evidence="8">
    <location>
        <begin position="12"/>
        <end position="31"/>
    </location>
</feature>
<evidence type="ECO:0000256" key="3">
    <source>
        <dbReference type="ARBA" id="ARBA00022723"/>
    </source>
</evidence>
<evidence type="ECO:0000256" key="5">
    <source>
        <dbReference type="ARBA" id="ARBA00023004"/>
    </source>
</evidence>
<dbReference type="GO" id="GO:0009055">
    <property type="term" value="F:electron transfer activity"/>
    <property type="evidence" value="ECO:0007669"/>
    <property type="project" value="InterPro"/>
</dbReference>
<keyword evidence="3 6" id="KW-0479">Metal-binding</keyword>
<dbReference type="AlphaFoldDB" id="A0A9X3IJZ2"/>
<dbReference type="PRINTS" id="PR00604">
    <property type="entry name" value="CYTCHRMECIAB"/>
</dbReference>
<dbReference type="PROSITE" id="PS51007">
    <property type="entry name" value="CYTC"/>
    <property type="match status" value="1"/>
</dbReference>